<organism evidence="3 4">
    <name type="scientific">Tetrahymena thermophila (strain SB210)</name>
    <dbReference type="NCBI Taxonomy" id="312017"/>
    <lineage>
        <taxon>Eukaryota</taxon>
        <taxon>Sar</taxon>
        <taxon>Alveolata</taxon>
        <taxon>Ciliophora</taxon>
        <taxon>Intramacronucleata</taxon>
        <taxon>Oligohymenophorea</taxon>
        <taxon>Hymenostomatida</taxon>
        <taxon>Tetrahymenina</taxon>
        <taxon>Tetrahymenidae</taxon>
        <taxon>Tetrahymena</taxon>
    </lineage>
</organism>
<keyword evidence="1" id="KW-0175">Coiled coil</keyword>
<sequence>MSRAKVNSDSLQIIGGGGGGGEIYMTNSEVNQYSNLQDNLSSQDQIGMFSFRNQKLNSLHSRNNEQYDKESVQANKQGQNTNQNISQNHSPINQQNQFYSFNQYPNQSGRQSQCSQQSIPYNPSSSLQTFGNASNMRRERESSNSQIESTLRQTQHHRYNSDASIINHTIKTAQSELVSQSFGINQGTQQNHHQNFKMYNNSQQNLNNTQLQNQENQHSYPNFNNSNQAVKNQDPHLSQKNNQNNNNQQERTNNYVYEENNLNKNQQQKHMRSNSLQQNMYQNNMKIQGSVYSNSNNTNNIQYQHQNSAQQNFQKANNSHNQNFKNQSDQNQVDQQQILNIQNHSRQEQHYQKNKINQTHHYQNQSQDYISQGAQQSHFNSQQSNNYQSNNQNHSNYNSQKQQQFNQNINQTNGNSQKYQPPQEKQYISIDKSQISSINSGRNNQSNSQSLYFISPRSDSVFFNQNSSVQSQQGVFHINTYKLNNHKSNTNQQPNSNSNNNNNNNGSGFNNNSITKEMDFIKDSTRKINQDLSPEDEFLIKFKKMKNNQFLNRPQSNNPEQRRKQKNDYPSIENEFNFTENINNNPQSLNDQSIQKINLSNNSYQNGINTNPNSNNNSFLARKASKKSNYINYPTHSKRKYDQINTSGKKDSSQQDNSLILTKENNLDSQPHYIGSPLSPSGVIEHFSHKNSITQEFNGKNIYKQDEIQIYANTQNNNNNSLGSTMQSNQNKNNNNSNKYGSAENSHQKNPLSISNNKNSNFNSTYLNYSKSVNAEHPFKRVESTVSSPNHQINKNYNQIISSNQNNPINKENILVANNHKDNLGRSQSAGLVNKKKIFNQQNFSNSPNIQKENKKLQNSPILMSNETFQVDNKLYETKQKFQEENQTPKVNQLLFSGIEINQKIQVDSAQILKSDEDNLKKYIQLQNEINNSQTEVKQMKEESKSINLQNYKDARKNSKEIVLNQNKIKPGENVNKVAYNNAIQLSQNQEKSLKKTAAEYLMQKASKQQLYSNSYNISGFTPQHIINRNQPSQQNLNYFQANQKASSTLPTNHDLRNKITKYSDNFIKKKSLPTYQNTQQEENLLYQNYLVKSKLNSNNIQRNNFAINLSNPNQINGNNSLNHVSKYNEANKEKQKTPRMKIFDHETSQNHSFNRDRSRDISPNRNMIFNQPYLSKSPIGRDLDEKEGILSANNSIELRNSPFVSKNPQFKTQKQPIQLMQKQPLDSLTQLEPCDISEASIANQNIPKQTLDSKHDKTQTYFSKVKNENKYDGIQQHQQVQEAENKINEVKMNNILEKQIYPLVVSEQFKQMYNKESSNYNQIVNTINHKKNGMLGSPTSQDNYLDQKYNRNNKNFPVQVSVSNNPNNNNIFTPRVTSHNEFEKKNSIQSTPQQLNTVTNQNQQINKIKSDKNLQQLFFYCKFCQIFTRDSLSQHEILCSKQMKQMELMQKSEQISFINSRIKNVQEFQTFLLQVLTTKKLIFYTEFHDENLKEILQNNENVEKMQNTYQDLMLLFERVQSFILQQQQQNNQQISQQQQLYNKNFLQLIETTILLAFQKLRAIAL</sequence>
<dbReference type="GeneID" id="7827800"/>
<keyword evidence="4" id="KW-1185">Reference proteome</keyword>
<feature type="region of interest" description="Disordered" evidence="2">
    <location>
        <begin position="68"/>
        <end position="90"/>
    </location>
</feature>
<feature type="region of interest" description="Disordered" evidence="2">
    <location>
        <begin position="485"/>
        <end position="514"/>
    </location>
</feature>
<evidence type="ECO:0000313" key="4">
    <source>
        <dbReference type="Proteomes" id="UP000009168"/>
    </source>
</evidence>
<feature type="region of interest" description="Disordered" evidence="2">
    <location>
        <begin position="216"/>
        <end position="248"/>
    </location>
</feature>
<feature type="region of interest" description="Disordered" evidence="2">
    <location>
        <begin position="102"/>
        <end position="160"/>
    </location>
</feature>
<feature type="compositionally biased region" description="Polar residues" evidence="2">
    <location>
        <begin position="119"/>
        <end position="133"/>
    </location>
</feature>
<protein>
    <submittedName>
        <fullName evidence="3">Uncharacterized protein</fullName>
    </submittedName>
</protein>
<reference evidence="4" key="1">
    <citation type="journal article" date="2006" name="PLoS Biol.">
        <title>Macronuclear genome sequence of the ciliate Tetrahymena thermophila, a model eukaryote.</title>
        <authorList>
            <person name="Eisen J.A."/>
            <person name="Coyne R.S."/>
            <person name="Wu M."/>
            <person name="Wu D."/>
            <person name="Thiagarajan M."/>
            <person name="Wortman J.R."/>
            <person name="Badger J.H."/>
            <person name="Ren Q."/>
            <person name="Amedeo P."/>
            <person name="Jones K.M."/>
            <person name="Tallon L.J."/>
            <person name="Delcher A.L."/>
            <person name="Salzberg S.L."/>
            <person name="Silva J.C."/>
            <person name="Haas B.J."/>
            <person name="Majoros W.H."/>
            <person name="Farzad M."/>
            <person name="Carlton J.M."/>
            <person name="Smith R.K. Jr."/>
            <person name="Garg J."/>
            <person name="Pearlman R.E."/>
            <person name="Karrer K.M."/>
            <person name="Sun L."/>
            <person name="Manning G."/>
            <person name="Elde N.C."/>
            <person name="Turkewitz A.P."/>
            <person name="Asai D.J."/>
            <person name="Wilkes D.E."/>
            <person name="Wang Y."/>
            <person name="Cai H."/>
            <person name="Collins K."/>
            <person name="Stewart B.A."/>
            <person name="Lee S.R."/>
            <person name="Wilamowska K."/>
            <person name="Weinberg Z."/>
            <person name="Ruzzo W.L."/>
            <person name="Wloga D."/>
            <person name="Gaertig J."/>
            <person name="Frankel J."/>
            <person name="Tsao C.-C."/>
            <person name="Gorovsky M.A."/>
            <person name="Keeling P.J."/>
            <person name="Waller R.F."/>
            <person name="Patron N.J."/>
            <person name="Cherry J.M."/>
            <person name="Stover N.A."/>
            <person name="Krieger C.J."/>
            <person name="del Toro C."/>
            <person name="Ryder H.F."/>
            <person name="Williamson S.C."/>
            <person name="Barbeau R.A."/>
            <person name="Hamilton E.P."/>
            <person name="Orias E."/>
        </authorList>
    </citation>
    <scope>NUCLEOTIDE SEQUENCE [LARGE SCALE GENOMIC DNA]</scope>
    <source>
        <strain evidence="4">SB210</strain>
    </source>
</reference>
<feature type="region of interest" description="Disordered" evidence="2">
    <location>
        <begin position="307"/>
        <end position="333"/>
    </location>
</feature>
<feature type="region of interest" description="Disordered" evidence="2">
    <location>
        <begin position="547"/>
        <end position="568"/>
    </location>
</feature>
<feature type="compositionally biased region" description="Polar residues" evidence="2">
    <location>
        <begin position="218"/>
        <end position="238"/>
    </location>
</feature>
<dbReference type="EMBL" id="GG662338">
    <property type="protein sequence ID" value="EAS05597.2"/>
    <property type="molecule type" value="Genomic_DNA"/>
</dbReference>
<feature type="region of interest" description="Disordered" evidence="2">
    <location>
        <begin position="627"/>
        <end position="655"/>
    </location>
</feature>
<dbReference type="InParanoid" id="Q24D11"/>
<feature type="compositionally biased region" description="Polar residues" evidence="2">
    <location>
        <begin position="715"/>
        <end position="726"/>
    </location>
</feature>
<proteinExistence type="predicted"/>
<gene>
    <name evidence="3" type="ORF">TTHERM_00711820</name>
</gene>
<feature type="coiled-coil region" evidence="1">
    <location>
        <begin position="923"/>
        <end position="950"/>
    </location>
</feature>
<feature type="region of interest" description="Disordered" evidence="2">
    <location>
        <begin position="375"/>
        <end position="397"/>
    </location>
</feature>
<feature type="compositionally biased region" description="Polar residues" evidence="2">
    <location>
        <begin position="547"/>
        <end position="559"/>
    </location>
</feature>
<evidence type="ECO:0000256" key="1">
    <source>
        <dbReference type="SAM" id="Coils"/>
    </source>
</evidence>
<feature type="compositionally biased region" description="Low complexity" evidence="2">
    <location>
        <begin position="727"/>
        <end position="739"/>
    </location>
</feature>
<feature type="compositionally biased region" description="Polar residues" evidence="2">
    <location>
        <begin position="743"/>
        <end position="752"/>
    </location>
</feature>
<feature type="compositionally biased region" description="Polar residues" evidence="2">
    <location>
        <begin position="72"/>
        <end position="90"/>
    </location>
</feature>
<accession>Q24D11</accession>
<evidence type="ECO:0000313" key="3">
    <source>
        <dbReference type="EMBL" id="EAS05597.2"/>
    </source>
</evidence>
<dbReference type="Proteomes" id="UP000009168">
    <property type="component" value="Unassembled WGS sequence"/>
</dbReference>
<feature type="compositionally biased region" description="Low complexity" evidence="2">
    <location>
        <begin position="102"/>
        <end position="118"/>
    </location>
</feature>
<feature type="compositionally biased region" description="Low complexity" evidence="2">
    <location>
        <begin position="488"/>
        <end position="513"/>
    </location>
</feature>
<evidence type="ECO:0000256" key="2">
    <source>
        <dbReference type="SAM" id="MobiDB-lite"/>
    </source>
</evidence>
<feature type="region of interest" description="Disordered" evidence="2">
    <location>
        <begin position="1131"/>
        <end position="1174"/>
    </location>
</feature>
<dbReference type="RefSeq" id="XP_001025842.2">
    <property type="nucleotide sequence ID" value="XM_001025842.2"/>
</dbReference>
<feature type="compositionally biased region" description="Polar residues" evidence="2">
    <location>
        <begin position="307"/>
        <end position="325"/>
    </location>
</feature>
<feature type="compositionally biased region" description="Low complexity" evidence="2">
    <location>
        <begin position="239"/>
        <end position="248"/>
    </location>
</feature>
<name>Q24D11_TETTS</name>
<dbReference type="KEGG" id="tet:TTHERM_00711820"/>
<feature type="region of interest" description="Disordered" evidence="2">
    <location>
        <begin position="715"/>
        <end position="759"/>
    </location>
</feature>
<dbReference type="HOGENOM" id="CLU_249603_0_0_1"/>
<dbReference type="STRING" id="312017.Q24D11"/>
<feature type="compositionally biased region" description="Polar residues" evidence="2">
    <location>
        <begin position="1164"/>
        <end position="1174"/>
    </location>
</feature>
<feature type="compositionally biased region" description="Basic and acidic residues" evidence="2">
    <location>
        <begin position="1131"/>
        <end position="1163"/>
    </location>
</feature>